<evidence type="ECO:0000313" key="2">
    <source>
        <dbReference type="EMBL" id="GIF74343.1"/>
    </source>
</evidence>
<accession>A0ABQ4CSU5</accession>
<name>A0ABQ4CSU5_9ACTN</name>
<organism evidence="2 3">
    <name type="scientific">Asanoa siamensis</name>
    <dbReference type="NCBI Taxonomy" id="926357"/>
    <lineage>
        <taxon>Bacteria</taxon>
        <taxon>Bacillati</taxon>
        <taxon>Actinomycetota</taxon>
        <taxon>Actinomycetes</taxon>
        <taxon>Micromonosporales</taxon>
        <taxon>Micromonosporaceae</taxon>
        <taxon>Asanoa</taxon>
    </lineage>
</organism>
<dbReference type="Proteomes" id="UP000604117">
    <property type="component" value="Unassembled WGS sequence"/>
</dbReference>
<protein>
    <submittedName>
        <fullName evidence="2">Uncharacterized protein</fullName>
    </submittedName>
</protein>
<comment type="caution">
    <text evidence="2">The sequence shown here is derived from an EMBL/GenBank/DDBJ whole genome shotgun (WGS) entry which is preliminary data.</text>
</comment>
<evidence type="ECO:0000313" key="3">
    <source>
        <dbReference type="Proteomes" id="UP000604117"/>
    </source>
</evidence>
<feature type="region of interest" description="Disordered" evidence="1">
    <location>
        <begin position="114"/>
        <end position="134"/>
    </location>
</feature>
<reference evidence="2 3" key="1">
    <citation type="submission" date="2021-01" db="EMBL/GenBank/DDBJ databases">
        <title>Whole genome shotgun sequence of Asanoa siamensis NBRC 107932.</title>
        <authorList>
            <person name="Komaki H."/>
            <person name="Tamura T."/>
        </authorList>
    </citation>
    <scope>NUCLEOTIDE SEQUENCE [LARGE SCALE GENOMIC DNA]</scope>
    <source>
        <strain evidence="2 3">NBRC 107932</strain>
    </source>
</reference>
<sequence>MLPTLLVRAGRTCVIVDKVKVNDAARPEAPVHWVADGMPRVELANQFLAQLDHANGTPDQVVLTLGQAIDAGTPPTVLSAHPIGRYALTPARLDELILALLNARQELLGLTEPIPPADPARPVVAPLEPRAGLR</sequence>
<proteinExistence type="predicted"/>
<dbReference type="EMBL" id="BONE01000030">
    <property type="protein sequence ID" value="GIF74343.1"/>
    <property type="molecule type" value="Genomic_DNA"/>
</dbReference>
<gene>
    <name evidence="2" type="ORF">Asi02nite_38610</name>
</gene>
<evidence type="ECO:0000256" key="1">
    <source>
        <dbReference type="SAM" id="MobiDB-lite"/>
    </source>
</evidence>
<keyword evidence="3" id="KW-1185">Reference proteome</keyword>